<dbReference type="OrthoDB" id="9790031at2"/>
<dbReference type="EMBL" id="CP023434">
    <property type="protein sequence ID" value="AXY26374.1"/>
    <property type="molecule type" value="Genomic_DNA"/>
</dbReference>
<proteinExistence type="predicted"/>
<dbReference type="GO" id="GO:0005829">
    <property type="term" value="C:cytosol"/>
    <property type="evidence" value="ECO:0007669"/>
    <property type="project" value="TreeGrafter"/>
</dbReference>
<dbReference type="PANTHER" id="PTHR10000">
    <property type="entry name" value="PHOSPHOSERINE PHOSPHATASE"/>
    <property type="match status" value="1"/>
</dbReference>
<accession>A0A347WMR7</accession>
<dbReference type="GO" id="GO:0016791">
    <property type="term" value="F:phosphatase activity"/>
    <property type="evidence" value="ECO:0007669"/>
    <property type="project" value="TreeGrafter"/>
</dbReference>
<evidence type="ECO:0000313" key="1">
    <source>
        <dbReference type="EMBL" id="AXY26374.1"/>
    </source>
</evidence>
<dbReference type="Pfam" id="PF08282">
    <property type="entry name" value="Hydrolase_3"/>
    <property type="match status" value="1"/>
</dbReference>
<protein>
    <recommendedName>
        <fullName evidence="3">Haloacid dehalogenase</fullName>
    </recommendedName>
</protein>
<dbReference type="PANTHER" id="PTHR10000:SF8">
    <property type="entry name" value="HAD SUPERFAMILY HYDROLASE-LIKE, TYPE 3"/>
    <property type="match status" value="1"/>
</dbReference>
<dbReference type="NCBIfam" id="TIGR01484">
    <property type="entry name" value="HAD-SF-IIB"/>
    <property type="match status" value="1"/>
</dbReference>
<dbReference type="Gene3D" id="3.30.1240.10">
    <property type="match status" value="1"/>
</dbReference>
<dbReference type="InterPro" id="IPR006379">
    <property type="entry name" value="HAD-SF_hydro_IIB"/>
</dbReference>
<dbReference type="SFLD" id="SFLDG01140">
    <property type="entry name" value="C2.B:_Phosphomannomutase_and_P"/>
    <property type="match status" value="1"/>
</dbReference>
<evidence type="ECO:0008006" key="3">
    <source>
        <dbReference type="Google" id="ProtNLM"/>
    </source>
</evidence>
<dbReference type="SFLD" id="SFLDS00003">
    <property type="entry name" value="Haloacid_Dehalogenase"/>
    <property type="match status" value="1"/>
</dbReference>
<evidence type="ECO:0000313" key="2">
    <source>
        <dbReference type="Proteomes" id="UP000263232"/>
    </source>
</evidence>
<reference evidence="1 2" key="1">
    <citation type="submission" date="2017-09" db="EMBL/GenBank/DDBJ databases">
        <title>Complete genome sequence of Oxytococcus suis strain ZY16052.</title>
        <authorList>
            <person name="Li F."/>
        </authorList>
    </citation>
    <scope>NUCLEOTIDE SEQUENCE [LARGE SCALE GENOMIC DNA]</scope>
    <source>
        <strain evidence="1 2">ZY16052</strain>
    </source>
</reference>
<dbReference type="InterPro" id="IPR036412">
    <property type="entry name" value="HAD-like_sf"/>
</dbReference>
<dbReference type="SUPFAM" id="SSF56784">
    <property type="entry name" value="HAD-like"/>
    <property type="match status" value="1"/>
</dbReference>
<dbReference type="RefSeq" id="WP_118991233.1">
    <property type="nucleotide sequence ID" value="NZ_CP023434.1"/>
</dbReference>
<dbReference type="Proteomes" id="UP000263232">
    <property type="component" value="Chromosome"/>
</dbReference>
<organism evidence="1 2">
    <name type="scientific">Suicoccus acidiformans</name>
    <dbReference type="NCBI Taxonomy" id="2036206"/>
    <lineage>
        <taxon>Bacteria</taxon>
        <taxon>Bacillati</taxon>
        <taxon>Bacillota</taxon>
        <taxon>Bacilli</taxon>
        <taxon>Lactobacillales</taxon>
        <taxon>Aerococcaceae</taxon>
        <taxon>Suicoccus</taxon>
    </lineage>
</organism>
<dbReference type="PROSITE" id="PS01228">
    <property type="entry name" value="COF_1"/>
    <property type="match status" value="1"/>
</dbReference>
<dbReference type="InterPro" id="IPR023214">
    <property type="entry name" value="HAD_sf"/>
</dbReference>
<sequence length="272" mass="30557">MAEFEKVLLITDLDGTLLNATHQVSEANKAAIAAFRARGGLFTLASGRMVGGMKHIAEELTVDLPIISYNGGMLYDPVQQDVLYEAMIEDYQSILEDLQSLVSVHEIGVEIYQEGQSFGFGSQEILDISAYKQKVTIAPLVEADLTQPIVKFMIMGRDRSVLEDFERHVHTLGLPVDTVYSEYLYLEILPQGVSKGNALKRLLEYIPHKDLAVIAVGDNLNDLAMLLEADYGFYPENAYQDLVRDDLHPTVHHTEHVVHDIYHNFILPKWAQ</sequence>
<keyword evidence="2" id="KW-1185">Reference proteome</keyword>
<gene>
    <name evidence="1" type="ORF">CL176_10435</name>
</gene>
<dbReference type="NCBIfam" id="TIGR00099">
    <property type="entry name" value="Cof-subfamily"/>
    <property type="match status" value="1"/>
</dbReference>
<dbReference type="AlphaFoldDB" id="A0A347WMR7"/>
<dbReference type="PROSITE" id="PS01229">
    <property type="entry name" value="COF_2"/>
    <property type="match status" value="1"/>
</dbReference>
<dbReference type="Gene3D" id="3.40.50.1000">
    <property type="entry name" value="HAD superfamily/HAD-like"/>
    <property type="match status" value="1"/>
</dbReference>
<dbReference type="InterPro" id="IPR000150">
    <property type="entry name" value="Cof"/>
</dbReference>
<dbReference type="GO" id="GO:0000287">
    <property type="term" value="F:magnesium ion binding"/>
    <property type="evidence" value="ECO:0007669"/>
    <property type="project" value="TreeGrafter"/>
</dbReference>
<dbReference type="KEGG" id="abae:CL176_10435"/>
<name>A0A347WMR7_9LACT</name>